<feature type="compositionally biased region" description="Gly residues" evidence="2">
    <location>
        <begin position="246"/>
        <end position="284"/>
    </location>
</feature>
<dbReference type="InterPro" id="IPR008962">
    <property type="entry name" value="PapD-like_sf"/>
</dbReference>
<dbReference type="InterPro" id="IPR013783">
    <property type="entry name" value="Ig-like_fold"/>
</dbReference>
<dbReference type="AlphaFoldDB" id="A0A1I7VWY8"/>
<feature type="domain" description="MSP" evidence="4">
    <location>
        <begin position="17"/>
        <end position="125"/>
    </location>
</feature>
<keyword evidence="3" id="KW-0472">Membrane</keyword>
<evidence type="ECO:0000256" key="1">
    <source>
        <dbReference type="RuleBase" id="RU003425"/>
    </source>
</evidence>
<evidence type="ECO:0000256" key="2">
    <source>
        <dbReference type="SAM" id="MobiDB-lite"/>
    </source>
</evidence>
<feature type="transmembrane region" description="Helical" evidence="3">
    <location>
        <begin position="332"/>
        <end position="350"/>
    </location>
</feature>
<evidence type="ECO:0000313" key="5">
    <source>
        <dbReference type="Proteomes" id="UP000095285"/>
    </source>
</evidence>
<reference evidence="5" key="1">
    <citation type="submission" date="2012-04" db="EMBL/GenBank/DDBJ databases">
        <title>The Genome Sequence of Loa loa.</title>
        <authorList>
            <consortium name="The Broad Institute Genome Sequencing Platform"/>
            <consortium name="Broad Institute Genome Sequencing Center for Infectious Disease"/>
            <person name="Nutman T.B."/>
            <person name="Fink D.L."/>
            <person name="Russ C."/>
            <person name="Young S."/>
            <person name="Zeng Q."/>
            <person name="Gargeya S."/>
            <person name="Alvarado L."/>
            <person name="Berlin A."/>
            <person name="Chapman S.B."/>
            <person name="Chen Z."/>
            <person name="Freedman E."/>
            <person name="Gellesch M."/>
            <person name="Goldberg J."/>
            <person name="Griggs A."/>
            <person name="Gujja S."/>
            <person name="Heilman E.R."/>
            <person name="Heiman D."/>
            <person name="Howarth C."/>
            <person name="Mehta T."/>
            <person name="Neiman D."/>
            <person name="Pearson M."/>
            <person name="Roberts A."/>
            <person name="Saif S."/>
            <person name="Shea T."/>
            <person name="Shenoy N."/>
            <person name="Sisk P."/>
            <person name="Stolte C."/>
            <person name="Sykes S."/>
            <person name="White J."/>
            <person name="Yandava C."/>
            <person name="Haas B."/>
            <person name="Henn M.R."/>
            <person name="Nusbaum C."/>
            <person name="Birren B."/>
        </authorList>
    </citation>
    <scope>NUCLEOTIDE SEQUENCE [LARGE SCALE GENOMIC DNA]</scope>
</reference>
<sequence length="353" mass="38745">MSTHFLAHSVVHGVHYHSSALPLTSMFVPCKGGFASYTLECAGTERLCFRVRLKKKYFQLYRVNPPMGFLRPGQKKQIVLERRPGKPGKIFLIVEYIVAPSGYDPRMPFVEGAEVGRVKIRINAYKDQKLPDTVPHIQGQEVTQHGQKFQAPVMIDDEKIEREIEELYKRKDGSHPMFEYDEHLTDNDEEDVEGMKIEESKVRRAYQKIHSPKKPSLSQPKKKMIMMNVGSGTDDTRGSMTVTDSGGSGSGGTSDGGGFGGVSGGGGGVGGVGVSGGGGGGGSSSSGAERSETIQKEVEKICKEFEAMKSDMIKQRRQIDDKLEKAISDLSYMKVVLIILVVIYISHVLLSRG</sequence>
<dbReference type="Proteomes" id="UP000095285">
    <property type="component" value="Unassembled WGS sequence"/>
</dbReference>
<evidence type="ECO:0000313" key="6">
    <source>
        <dbReference type="WBParaSite" id="EN70_7133"/>
    </source>
</evidence>
<name>A0A1I7VWY8_LOALO</name>
<accession>A0A1I7VWY8</accession>
<dbReference type="Pfam" id="PF00635">
    <property type="entry name" value="Motile_Sperm"/>
    <property type="match status" value="1"/>
</dbReference>
<protein>
    <recommendedName>
        <fullName evidence="1">Major sperm protein</fullName>
    </recommendedName>
</protein>
<keyword evidence="1" id="KW-0963">Cytoplasm</keyword>
<proteinExistence type="predicted"/>
<keyword evidence="3" id="KW-0812">Transmembrane</keyword>
<evidence type="ECO:0000256" key="3">
    <source>
        <dbReference type="SAM" id="Phobius"/>
    </source>
</evidence>
<organism evidence="5 6">
    <name type="scientific">Loa loa</name>
    <name type="common">Eye worm</name>
    <name type="synonym">Filaria loa</name>
    <dbReference type="NCBI Taxonomy" id="7209"/>
    <lineage>
        <taxon>Eukaryota</taxon>
        <taxon>Metazoa</taxon>
        <taxon>Ecdysozoa</taxon>
        <taxon>Nematoda</taxon>
        <taxon>Chromadorea</taxon>
        <taxon>Rhabditida</taxon>
        <taxon>Spirurina</taxon>
        <taxon>Spiruromorpha</taxon>
        <taxon>Filarioidea</taxon>
        <taxon>Onchocercidae</taxon>
        <taxon>Loa</taxon>
    </lineage>
</organism>
<reference evidence="6" key="2">
    <citation type="submission" date="2016-11" db="UniProtKB">
        <authorList>
            <consortium name="WormBaseParasite"/>
        </authorList>
    </citation>
    <scope>IDENTIFICATION</scope>
</reference>
<evidence type="ECO:0000259" key="4">
    <source>
        <dbReference type="PROSITE" id="PS50202"/>
    </source>
</evidence>
<feature type="region of interest" description="Disordered" evidence="2">
    <location>
        <begin position="230"/>
        <end position="293"/>
    </location>
</feature>
<keyword evidence="1" id="KW-0206">Cytoskeleton</keyword>
<dbReference type="SUPFAM" id="SSF49354">
    <property type="entry name" value="PapD-like"/>
    <property type="match status" value="1"/>
</dbReference>
<dbReference type="PROSITE" id="PS50202">
    <property type="entry name" value="MSP"/>
    <property type="match status" value="1"/>
</dbReference>
<comment type="function">
    <text evidence="1">Central component in molecular interactions underlying sperm crawling. Forms an extensive filament system that extends from sperm villipoda, along the leading edge of the pseudopod.</text>
</comment>
<dbReference type="InterPro" id="IPR000535">
    <property type="entry name" value="MSP_dom"/>
</dbReference>
<keyword evidence="3" id="KW-1133">Transmembrane helix</keyword>
<dbReference type="Gene3D" id="2.60.40.10">
    <property type="entry name" value="Immunoglobulins"/>
    <property type="match status" value="1"/>
</dbReference>
<keyword evidence="5" id="KW-1185">Reference proteome</keyword>
<dbReference type="WBParaSite" id="EN70_7133">
    <property type="protein sequence ID" value="EN70_7133"/>
    <property type="gene ID" value="EN70_7133"/>
</dbReference>